<reference evidence="1" key="1">
    <citation type="submission" date="2025-08" db="UniProtKB">
        <authorList>
            <consortium name="Ensembl"/>
        </authorList>
    </citation>
    <scope>IDENTIFICATION</scope>
</reference>
<sequence>KTIFSTSSAGKTGQQHVKLAHTITQCTKINSKWLKDLNIRQDTLKLQEENIGKTFSDINLANVFSVQSPKATAIKAKINQWDLIKLTSFCTAKESIKQKKKKKTTYRMGENSFKRCKWQTTYTA</sequence>
<dbReference type="AlphaFoldDB" id="A0A8D0UU64"/>
<protein>
    <submittedName>
        <fullName evidence="1">Uncharacterized protein</fullName>
    </submittedName>
</protein>
<dbReference type="Ensembl" id="ENSSSCT00025069255.1">
    <property type="protein sequence ID" value="ENSSSCP00025029822.1"/>
    <property type="gene ID" value="ENSSSCG00025050741.1"/>
</dbReference>
<dbReference type="Proteomes" id="UP000694727">
    <property type="component" value="Unplaced"/>
</dbReference>
<accession>A0A8D0UU64</accession>
<evidence type="ECO:0000313" key="1">
    <source>
        <dbReference type="Ensembl" id="ENSSSCP00025029822.1"/>
    </source>
</evidence>
<organism evidence="1 2">
    <name type="scientific">Sus scrofa</name>
    <name type="common">Pig</name>
    <dbReference type="NCBI Taxonomy" id="9823"/>
    <lineage>
        <taxon>Eukaryota</taxon>
        <taxon>Metazoa</taxon>
        <taxon>Chordata</taxon>
        <taxon>Craniata</taxon>
        <taxon>Vertebrata</taxon>
        <taxon>Euteleostomi</taxon>
        <taxon>Mammalia</taxon>
        <taxon>Eutheria</taxon>
        <taxon>Laurasiatheria</taxon>
        <taxon>Artiodactyla</taxon>
        <taxon>Suina</taxon>
        <taxon>Suidae</taxon>
        <taxon>Sus</taxon>
    </lineage>
</organism>
<evidence type="ECO:0000313" key="2">
    <source>
        <dbReference type="Proteomes" id="UP000694727"/>
    </source>
</evidence>
<proteinExistence type="predicted"/>
<name>A0A8D0UU64_PIG</name>